<dbReference type="PROSITE" id="PS00375">
    <property type="entry name" value="UDPGT"/>
    <property type="match status" value="1"/>
</dbReference>
<dbReference type="OMA" id="AVGSNLW"/>
<dbReference type="GeneID" id="17274792"/>
<dbReference type="EnsemblProtists" id="EOD29519">
    <property type="protein sequence ID" value="EOD29519"/>
    <property type="gene ID" value="EMIHUDRAFT_233893"/>
</dbReference>
<name>A0A0D3K184_EMIH1</name>
<protein>
    <recommendedName>
        <fullName evidence="5">UDP-glycosyltransferases domain-containing protein</fullName>
    </recommendedName>
</protein>
<dbReference type="HOGENOM" id="CLU_571667_0_0_1"/>
<comment type="similarity">
    <text evidence="2">Belongs to the UDP-glycosyltransferase family.</text>
</comment>
<dbReference type="PANTHER" id="PTHR48049">
    <property type="entry name" value="GLYCOSYLTRANSFERASE"/>
    <property type="match status" value="1"/>
</dbReference>
<dbReference type="KEGG" id="ehx:EMIHUDRAFT_233893"/>
<dbReference type="RefSeq" id="XP_005781948.1">
    <property type="nucleotide sequence ID" value="XM_005781891.1"/>
</dbReference>
<evidence type="ECO:0000256" key="2">
    <source>
        <dbReference type="RuleBase" id="RU003718"/>
    </source>
</evidence>
<evidence type="ECO:0000313" key="4">
    <source>
        <dbReference type="Proteomes" id="UP000013827"/>
    </source>
</evidence>
<evidence type="ECO:0000313" key="3">
    <source>
        <dbReference type="EnsemblProtists" id="EOD29519"/>
    </source>
</evidence>
<evidence type="ECO:0008006" key="5">
    <source>
        <dbReference type="Google" id="ProtNLM"/>
    </source>
</evidence>
<keyword evidence="1 2" id="KW-0808">Transferase</keyword>
<dbReference type="Proteomes" id="UP000013827">
    <property type="component" value="Unassembled WGS sequence"/>
</dbReference>
<dbReference type="Gene3D" id="3.40.50.2000">
    <property type="entry name" value="Glycogen Phosphorylase B"/>
    <property type="match status" value="2"/>
</dbReference>
<keyword evidence="2" id="KW-0328">Glycosyltransferase</keyword>
<dbReference type="Pfam" id="PF00201">
    <property type="entry name" value="UDPGT"/>
    <property type="match status" value="1"/>
</dbReference>
<sequence length="418" mass="44483">MSVAAHLGHLMPTAHLAEGLSTLKGFTVCLAAAECRRAKCAARVEAAGGSFHGLASEIDEAICLQMGPPAMGLKGPLVYYCAEQELAPLQAAVAAFKPDVLVADLFGLAGFWIAEAQHDLPLVINMPANYAIYNMITTVIPKLYAVLRCLPCIRPRHMSWEAVRFMREEMRPRIAKAHAGDLIILLNSTWAIDAPPPPAGLPPSVVMTGPLFPLSARAHGLSAANPRHAPLLRWLDSTPSDLPLVYITTGTQATLDERLVRVLHDALSLCRCVTCWSLKEAAQAHLPAAALRGSDRLFVASWIPQLELMRLPRLACVVSHCGWGGVLETASAGKPVVSIPFFGDQPANAELLRQHGCAITVDHKRCTANAVATAVSRVLDEPSFKANAEKVQQAMLQAPGIAAAAAAIEAAAGLGKKV</sequence>
<dbReference type="CDD" id="cd03784">
    <property type="entry name" value="GT1_Gtf-like"/>
    <property type="match status" value="1"/>
</dbReference>
<evidence type="ECO:0000256" key="1">
    <source>
        <dbReference type="ARBA" id="ARBA00022679"/>
    </source>
</evidence>
<dbReference type="SUPFAM" id="SSF53756">
    <property type="entry name" value="UDP-Glycosyltransferase/glycogen phosphorylase"/>
    <property type="match status" value="1"/>
</dbReference>
<dbReference type="InterPro" id="IPR002213">
    <property type="entry name" value="UDP_glucos_trans"/>
</dbReference>
<proteinExistence type="inferred from homology"/>
<dbReference type="InterPro" id="IPR050481">
    <property type="entry name" value="UDP-glycosyltransf_plant"/>
</dbReference>
<dbReference type="GO" id="GO:0035251">
    <property type="term" value="F:UDP-glucosyltransferase activity"/>
    <property type="evidence" value="ECO:0007669"/>
    <property type="project" value="InterPro"/>
</dbReference>
<dbReference type="eggNOG" id="KOG1192">
    <property type="taxonomic scope" value="Eukaryota"/>
</dbReference>
<reference evidence="4" key="1">
    <citation type="journal article" date="2013" name="Nature">
        <title>Pan genome of the phytoplankton Emiliania underpins its global distribution.</title>
        <authorList>
            <person name="Read B.A."/>
            <person name="Kegel J."/>
            <person name="Klute M.J."/>
            <person name="Kuo A."/>
            <person name="Lefebvre S.C."/>
            <person name="Maumus F."/>
            <person name="Mayer C."/>
            <person name="Miller J."/>
            <person name="Monier A."/>
            <person name="Salamov A."/>
            <person name="Young J."/>
            <person name="Aguilar M."/>
            <person name="Claverie J.M."/>
            <person name="Frickenhaus S."/>
            <person name="Gonzalez K."/>
            <person name="Herman E.K."/>
            <person name="Lin Y.C."/>
            <person name="Napier J."/>
            <person name="Ogata H."/>
            <person name="Sarno A.F."/>
            <person name="Shmutz J."/>
            <person name="Schroeder D."/>
            <person name="de Vargas C."/>
            <person name="Verret F."/>
            <person name="von Dassow P."/>
            <person name="Valentin K."/>
            <person name="Van de Peer Y."/>
            <person name="Wheeler G."/>
            <person name="Dacks J.B."/>
            <person name="Delwiche C.F."/>
            <person name="Dyhrman S.T."/>
            <person name="Glockner G."/>
            <person name="John U."/>
            <person name="Richards T."/>
            <person name="Worden A.Z."/>
            <person name="Zhang X."/>
            <person name="Grigoriev I.V."/>
            <person name="Allen A.E."/>
            <person name="Bidle K."/>
            <person name="Borodovsky M."/>
            <person name="Bowler C."/>
            <person name="Brownlee C."/>
            <person name="Cock J.M."/>
            <person name="Elias M."/>
            <person name="Gladyshev V.N."/>
            <person name="Groth M."/>
            <person name="Guda C."/>
            <person name="Hadaegh A."/>
            <person name="Iglesias-Rodriguez M.D."/>
            <person name="Jenkins J."/>
            <person name="Jones B.M."/>
            <person name="Lawson T."/>
            <person name="Leese F."/>
            <person name="Lindquist E."/>
            <person name="Lobanov A."/>
            <person name="Lomsadze A."/>
            <person name="Malik S.B."/>
            <person name="Marsh M.E."/>
            <person name="Mackinder L."/>
            <person name="Mock T."/>
            <person name="Mueller-Roeber B."/>
            <person name="Pagarete A."/>
            <person name="Parker M."/>
            <person name="Probert I."/>
            <person name="Quesneville H."/>
            <person name="Raines C."/>
            <person name="Rensing S.A."/>
            <person name="Riano-Pachon D.M."/>
            <person name="Richier S."/>
            <person name="Rokitta S."/>
            <person name="Shiraiwa Y."/>
            <person name="Soanes D.M."/>
            <person name="van der Giezen M."/>
            <person name="Wahlund T.M."/>
            <person name="Williams B."/>
            <person name="Wilson W."/>
            <person name="Wolfe G."/>
            <person name="Wurch L.L."/>
        </authorList>
    </citation>
    <scope>NUCLEOTIDE SEQUENCE</scope>
</reference>
<organism evidence="3 4">
    <name type="scientific">Emiliania huxleyi (strain CCMP1516)</name>
    <dbReference type="NCBI Taxonomy" id="280463"/>
    <lineage>
        <taxon>Eukaryota</taxon>
        <taxon>Haptista</taxon>
        <taxon>Haptophyta</taxon>
        <taxon>Prymnesiophyceae</taxon>
        <taxon>Isochrysidales</taxon>
        <taxon>Noelaerhabdaceae</taxon>
        <taxon>Emiliania</taxon>
    </lineage>
</organism>
<dbReference type="PANTHER" id="PTHR48049:SF132">
    <property type="entry name" value="GLYCOSYLTRANSFERASE"/>
    <property type="match status" value="1"/>
</dbReference>
<dbReference type="STRING" id="2903.R1F8G6"/>
<dbReference type="InterPro" id="IPR035595">
    <property type="entry name" value="UDP_glycos_trans_CS"/>
</dbReference>
<dbReference type="AlphaFoldDB" id="A0A0D3K184"/>
<accession>A0A0D3K184</accession>
<dbReference type="PaxDb" id="2903-EOD29519"/>
<keyword evidence="4" id="KW-1185">Reference proteome</keyword>
<reference evidence="3" key="2">
    <citation type="submission" date="2024-10" db="UniProtKB">
        <authorList>
            <consortium name="EnsemblProtists"/>
        </authorList>
    </citation>
    <scope>IDENTIFICATION</scope>
</reference>